<evidence type="ECO:0000313" key="3">
    <source>
        <dbReference type="EMBL" id="KIH59832.1"/>
    </source>
</evidence>
<feature type="transmembrane region" description="Helical" evidence="1">
    <location>
        <begin position="104"/>
        <end position="125"/>
    </location>
</feature>
<name>A0A0C2DBM8_9BILA</name>
<dbReference type="EMBL" id="KN731574">
    <property type="protein sequence ID" value="KIH59832.1"/>
    <property type="molecule type" value="Genomic_DNA"/>
</dbReference>
<keyword evidence="1" id="KW-1133">Transmembrane helix</keyword>
<sequence length="131" mass="14582">MGAIGFTMSVIEIREILRLRNIYLFKYFSLSHAIIHAAAQLIVVVLFIPSGLVINLLVPPQVVGYTALALQCSSLYTSITMSLNRMISVYSTFTYSKIFTKLNTLMIIIATWSLAFSSCIVLLVGESLLKR</sequence>
<dbReference type="PANTHER" id="PTHR23017:SF21">
    <property type="entry name" value="7TM GPCR SERPENTINE RECEPTOR CLASS X (SRX) DOMAIN-CONTAINING PROTEIN"/>
    <property type="match status" value="1"/>
</dbReference>
<dbReference type="AlphaFoldDB" id="A0A0C2DBM8"/>
<feature type="domain" description="7TM GPCR serpentine receptor class x (Srx)" evidence="2">
    <location>
        <begin position="5"/>
        <end position="124"/>
    </location>
</feature>
<dbReference type="OrthoDB" id="6159456at2759"/>
<feature type="transmembrane region" description="Helical" evidence="1">
    <location>
        <begin position="62"/>
        <end position="83"/>
    </location>
</feature>
<reference evidence="3 4" key="1">
    <citation type="submission" date="2013-12" db="EMBL/GenBank/DDBJ databases">
        <title>Draft genome of the parsitic nematode Ancylostoma duodenale.</title>
        <authorList>
            <person name="Mitreva M."/>
        </authorList>
    </citation>
    <scope>NUCLEOTIDE SEQUENCE [LARGE SCALE GENOMIC DNA]</scope>
    <source>
        <strain evidence="3 4">Zhejiang</strain>
    </source>
</reference>
<accession>A0A0C2DBM8</accession>
<gene>
    <name evidence="3" type="ORF">ANCDUO_09926</name>
</gene>
<dbReference type="Gene3D" id="1.20.1070.10">
    <property type="entry name" value="Rhodopsin 7-helix transmembrane proteins"/>
    <property type="match status" value="1"/>
</dbReference>
<dbReference type="InterPro" id="IPR019430">
    <property type="entry name" value="7TM_GPCR_serpentine_rcpt_Srx"/>
</dbReference>
<protein>
    <recommendedName>
        <fullName evidence="2">7TM GPCR serpentine receptor class x (Srx) domain-containing protein</fullName>
    </recommendedName>
</protein>
<dbReference type="Proteomes" id="UP000054047">
    <property type="component" value="Unassembled WGS sequence"/>
</dbReference>
<evidence type="ECO:0000256" key="1">
    <source>
        <dbReference type="SAM" id="Phobius"/>
    </source>
</evidence>
<feature type="transmembrane region" description="Helical" evidence="1">
    <location>
        <begin position="27"/>
        <end position="50"/>
    </location>
</feature>
<dbReference type="Pfam" id="PF10328">
    <property type="entry name" value="7TM_GPCR_Srx"/>
    <property type="match status" value="1"/>
</dbReference>
<evidence type="ECO:0000259" key="2">
    <source>
        <dbReference type="Pfam" id="PF10328"/>
    </source>
</evidence>
<proteinExistence type="predicted"/>
<keyword evidence="4" id="KW-1185">Reference proteome</keyword>
<organism evidence="3 4">
    <name type="scientific">Ancylostoma duodenale</name>
    <dbReference type="NCBI Taxonomy" id="51022"/>
    <lineage>
        <taxon>Eukaryota</taxon>
        <taxon>Metazoa</taxon>
        <taxon>Ecdysozoa</taxon>
        <taxon>Nematoda</taxon>
        <taxon>Chromadorea</taxon>
        <taxon>Rhabditida</taxon>
        <taxon>Rhabditina</taxon>
        <taxon>Rhabditomorpha</taxon>
        <taxon>Strongyloidea</taxon>
        <taxon>Ancylostomatidae</taxon>
        <taxon>Ancylostomatinae</taxon>
        <taxon>Ancylostoma</taxon>
    </lineage>
</organism>
<evidence type="ECO:0000313" key="4">
    <source>
        <dbReference type="Proteomes" id="UP000054047"/>
    </source>
</evidence>
<keyword evidence="1" id="KW-0472">Membrane</keyword>
<dbReference type="PANTHER" id="PTHR23017">
    <property type="entry name" value="SERPENTINE RECEPTOR, CLASS X"/>
    <property type="match status" value="1"/>
</dbReference>
<keyword evidence="1" id="KW-0812">Transmembrane</keyword>